<feature type="signal peptide" evidence="1">
    <location>
        <begin position="1"/>
        <end position="16"/>
    </location>
</feature>
<organism evidence="2 3">
    <name type="scientific">Coniochaeta pulveracea</name>
    <dbReference type="NCBI Taxonomy" id="177199"/>
    <lineage>
        <taxon>Eukaryota</taxon>
        <taxon>Fungi</taxon>
        <taxon>Dikarya</taxon>
        <taxon>Ascomycota</taxon>
        <taxon>Pezizomycotina</taxon>
        <taxon>Sordariomycetes</taxon>
        <taxon>Sordariomycetidae</taxon>
        <taxon>Coniochaetales</taxon>
        <taxon>Coniochaetaceae</taxon>
        <taxon>Coniochaeta</taxon>
    </lineage>
</organism>
<dbReference type="Proteomes" id="UP000275385">
    <property type="component" value="Unassembled WGS sequence"/>
</dbReference>
<keyword evidence="3" id="KW-1185">Reference proteome</keyword>
<accession>A0A420XWG3</accession>
<feature type="chain" id="PRO_5019316875" evidence="1">
    <location>
        <begin position="17"/>
        <end position="283"/>
    </location>
</feature>
<evidence type="ECO:0000313" key="3">
    <source>
        <dbReference type="Proteomes" id="UP000275385"/>
    </source>
</evidence>
<sequence>MKLYALFLSMPPVSQALVTHRRHQETDSVLAGFGVHTEFTLPDTGHAIQMHVEGYTGPVHFMDSSDTPFVPSQHFKLPWERNLTSTLEKRNVCEYIANCVTDGVVDVAVWTIEKTALGTAFCINIANSMNNYLTNNNYANAHAILLGSVITVFWTLGLTPVQYYMNAKLDVFTGKSGTDSCGIKDPETFSGNAASAVYEYCLSTQDVITRGKIATRYSAADLASADAKDFEGGGNEALLEFFIAQQAAVFAPICRDMGIVWKRSAQGDGDGQGHVVRKAIGAS</sequence>
<name>A0A420XWG3_9PEZI</name>
<keyword evidence="1" id="KW-0732">Signal</keyword>
<evidence type="ECO:0000313" key="2">
    <source>
        <dbReference type="EMBL" id="RKU40014.1"/>
    </source>
</evidence>
<gene>
    <name evidence="2" type="ORF">DL546_001199</name>
</gene>
<dbReference type="EMBL" id="QVQW01000127">
    <property type="protein sequence ID" value="RKU40014.1"/>
    <property type="molecule type" value="Genomic_DNA"/>
</dbReference>
<dbReference type="OrthoDB" id="5320272at2759"/>
<protein>
    <submittedName>
        <fullName evidence="2">Uncharacterized protein</fullName>
    </submittedName>
</protein>
<evidence type="ECO:0000256" key="1">
    <source>
        <dbReference type="SAM" id="SignalP"/>
    </source>
</evidence>
<reference evidence="2 3" key="1">
    <citation type="submission" date="2018-08" db="EMBL/GenBank/DDBJ databases">
        <title>Draft genome of the lignicolous fungus Coniochaeta pulveracea.</title>
        <authorList>
            <person name="Borstlap C.J."/>
            <person name="De Witt R.N."/>
            <person name="Botha A."/>
            <person name="Volschenk H."/>
        </authorList>
    </citation>
    <scope>NUCLEOTIDE SEQUENCE [LARGE SCALE GENOMIC DNA]</scope>
    <source>
        <strain evidence="2 3">CAB683</strain>
    </source>
</reference>
<dbReference type="AlphaFoldDB" id="A0A420XWG3"/>
<comment type="caution">
    <text evidence="2">The sequence shown here is derived from an EMBL/GenBank/DDBJ whole genome shotgun (WGS) entry which is preliminary data.</text>
</comment>
<proteinExistence type="predicted"/>